<sequence>MYVSFVSVVFMPLLLMVTYLGCISRGDITDELPLYREKVRAMFQFAYDSYLEHAFPYDELQPLTCDGADTWGSYSLTLVDTLDTLAIMGNHTEFQRVANLLVDHLSFEDDLNVSVFETNIRVVGGLLSSHLLSQRAGMDVPTGWPCQGPLLEMAETVARKLLPAFDTPTGMPYGTVNLLHGVPKGETAVSCTAGIGTFIVEFGTLSRLTGDPVFEEKALRALDSLWGFKSDIGMVGNHVNIQTGKWTALDSGIGAGVDSYLEYLVKGSLLLGNQELMNMFSEYEKVIYQYSKKDDWYMWVNMMKGQVTMPVFQSLDAYWPGLLSLIGKIDSGMKTLHNNHQVWRQLGFLPEFYNIVNSKAVDKREGYPLRPEFVESAMYLYQATKDPMLLQMGRDVLTSIETTKTECGYTSVKDVKTHKLDNRMESFFLAETLKYLYLLFDPDNFIHQDGGHAQIVDTPHGKCFLGSGGYIFNTEAHPIDIGALSCCGGAANEYSRIERALRTLSRRKDQLKWIKNYIREDSSEGGRHTSQKGLNSAVNCSSQPFHAKMSILGEMFPDLD</sequence>
<feature type="active site" evidence="6">
    <location>
        <position position="258"/>
    </location>
</feature>
<dbReference type="PANTHER" id="PTHR45679:SF6">
    <property type="entry name" value="ER DEGRADATION-ENHANCING ALPHA-MANNOSIDASE-LIKE PROTEIN 2"/>
    <property type="match status" value="1"/>
</dbReference>
<evidence type="ECO:0000313" key="11">
    <source>
        <dbReference type="Proteomes" id="UP000007110"/>
    </source>
</evidence>
<evidence type="ECO:0000256" key="5">
    <source>
        <dbReference type="ARBA" id="ARBA00054385"/>
    </source>
</evidence>
<name>A0A7M7SU16_STRPU</name>
<dbReference type="SUPFAM" id="SSF48225">
    <property type="entry name" value="Seven-hairpin glycosidases"/>
    <property type="match status" value="1"/>
</dbReference>
<dbReference type="GO" id="GO:0004571">
    <property type="term" value="F:mannosyl-oligosaccharide 1,2-alpha-mannosidase activity"/>
    <property type="evidence" value="ECO:0007669"/>
    <property type="project" value="InterPro"/>
</dbReference>
<keyword evidence="8" id="KW-0378">Hydrolase</keyword>
<dbReference type="GO" id="GO:0005509">
    <property type="term" value="F:calcium ion binding"/>
    <property type="evidence" value="ECO:0007669"/>
    <property type="project" value="InterPro"/>
</dbReference>
<keyword evidence="4" id="KW-0325">Glycoprotein</keyword>
<feature type="chain" id="PRO_5029642564" description="alpha-1,2-Mannosidase" evidence="9">
    <location>
        <begin position="22"/>
        <end position="560"/>
    </location>
</feature>
<dbReference type="GO" id="GO:0005975">
    <property type="term" value="P:carbohydrate metabolic process"/>
    <property type="evidence" value="ECO:0007669"/>
    <property type="project" value="InterPro"/>
</dbReference>
<dbReference type="InterPro" id="IPR001382">
    <property type="entry name" value="Glyco_hydro_47"/>
</dbReference>
<dbReference type="OMA" id="HNYHRVW"/>
<feature type="active site" description="Proton donor" evidence="6">
    <location>
        <position position="117"/>
    </location>
</feature>
<dbReference type="EC" id="3.2.1.-" evidence="8"/>
<protein>
    <recommendedName>
        <fullName evidence="8">alpha-1,2-Mannosidase</fullName>
        <ecNumber evidence="8">3.2.1.-</ecNumber>
    </recommendedName>
</protein>
<dbReference type="InterPro" id="IPR044674">
    <property type="entry name" value="EDEM1/2/3"/>
</dbReference>
<dbReference type="Proteomes" id="UP000007110">
    <property type="component" value="Unassembled WGS sequence"/>
</dbReference>
<comment type="cofactor">
    <cofactor evidence="7">
        <name>Ca(2+)</name>
        <dbReference type="ChEBI" id="CHEBI:29108"/>
    </cofactor>
</comment>
<comment type="similarity">
    <text evidence="2 8">Belongs to the glycosyl hydrolase 47 family.</text>
</comment>
<feature type="signal peptide" evidence="9">
    <location>
        <begin position="1"/>
        <end position="21"/>
    </location>
</feature>
<dbReference type="CTD" id="55741"/>
<comment type="subcellular location">
    <subcellularLocation>
        <location evidence="1">Endoplasmic reticulum</location>
    </subcellularLocation>
</comment>
<dbReference type="GO" id="GO:0030968">
    <property type="term" value="P:endoplasmic reticulum unfolded protein response"/>
    <property type="evidence" value="ECO:0000318"/>
    <property type="project" value="GO_Central"/>
</dbReference>
<dbReference type="InterPro" id="IPR036026">
    <property type="entry name" value="Seven-hairpin_glycosidases"/>
</dbReference>
<evidence type="ECO:0000256" key="8">
    <source>
        <dbReference type="RuleBase" id="RU361193"/>
    </source>
</evidence>
<keyword evidence="3" id="KW-0256">Endoplasmic reticulum</keyword>
<dbReference type="Gene3D" id="1.50.10.10">
    <property type="match status" value="1"/>
</dbReference>
<keyword evidence="11" id="KW-1185">Reference proteome</keyword>
<reference evidence="11" key="1">
    <citation type="submission" date="2015-02" db="EMBL/GenBank/DDBJ databases">
        <title>Genome sequencing for Strongylocentrotus purpuratus.</title>
        <authorList>
            <person name="Murali S."/>
            <person name="Liu Y."/>
            <person name="Vee V."/>
            <person name="English A."/>
            <person name="Wang M."/>
            <person name="Skinner E."/>
            <person name="Han Y."/>
            <person name="Muzny D.M."/>
            <person name="Worley K.C."/>
            <person name="Gibbs R.A."/>
        </authorList>
    </citation>
    <scope>NUCLEOTIDE SEQUENCE</scope>
</reference>
<dbReference type="GO" id="GO:1904154">
    <property type="term" value="P:positive regulation of retrograde protein transport, ER to cytosol"/>
    <property type="evidence" value="ECO:0007669"/>
    <property type="project" value="UniProtKB-ARBA"/>
</dbReference>
<evidence type="ECO:0000256" key="3">
    <source>
        <dbReference type="ARBA" id="ARBA00022824"/>
    </source>
</evidence>
<dbReference type="KEGG" id="spu:100888981"/>
<keyword evidence="7" id="KW-0106">Calcium</keyword>
<dbReference type="RefSeq" id="XP_030831381.1">
    <property type="nucleotide sequence ID" value="XM_030975521.1"/>
</dbReference>
<evidence type="ECO:0000256" key="6">
    <source>
        <dbReference type="PIRSR" id="PIRSR601382-1"/>
    </source>
</evidence>
<feature type="active site" description="Proton donor" evidence="6">
    <location>
        <position position="351"/>
    </location>
</feature>
<evidence type="ECO:0000256" key="2">
    <source>
        <dbReference type="ARBA" id="ARBA00007658"/>
    </source>
</evidence>
<dbReference type="GO" id="GO:1904380">
    <property type="term" value="P:endoplasmic reticulum mannose trimming"/>
    <property type="evidence" value="ECO:0007669"/>
    <property type="project" value="InterPro"/>
</dbReference>
<dbReference type="GO" id="GO:0016020">
    <property type="term" value="C:membrane"/>
    <property type="evidence" value="ECO:0007669"/>
    <property type="project" value="InterPro"/>
</dbReference>
<evidence type="ECO:0000313" key="10">
    <source>
        <dbReference type="EnsemblMetazoa" id="XP_030831381"/>
    </source>
</evidence>
<dbReference type="GeneID" id="100888981"/>
<dbReference type="InterPro" id="IPR012341">
    <property type="entry name" value="6hp_glycosidase-like_sf"/>
</dbReference>
<evidence type="ECO:0000256" key="9">
    <source>
        <dbReference type="SAM" id="SignalP"/>
    </source>
</evidence>
<keyword evidence="7" id="KW-0479">Metal-binding</keyword>
<dbReference type="AlphaFoldDB" id="A0A7M7SU16"/>
<dbReference type="GO" id="GO:0005783">
    <property type="term" value="C:endoplasmic reticulum"/>
    <property type="evidence" value="ECO:0000318"/>
    <property type="project" value="GO_Central"/>
</dbReference>
<keyword evidence="8" id="KW-0326">Glycosidase</keyword>
<organism evidence="10 11">
    <name type="scientific">Strongylocentrotus purpuratus</name>
    <name type="common">Purple sea urchin</name>
    <dbReference type="NCBI Taxonomy" id="7668"/>
    <lineage>
        <taxon>Eukaryota</taxon>
        <taxon>Metazoa</taxon>
        <taxon>Echinodermata</taxon>
        <taxon>Eleutherozoa</taxon>
        <taxon>Echinozoa</taxon>
        <taxon>Echinoidea</taxon>
        <taxon>Euechinoidea</taxon>
        <taxon>Echinacea</taxon>
        <taxon>Camarodonta</taxon>
        <taxon>Echinidea</taxon>
        <taxon>Strongylocentrotidae</taxon>
        <taxon>Strongylocentrotus</taxon>
    </lineage>
</organism>
<dbReference type="FunFam" id="1.50.10.10:FF:000015">
    <property type="entry name" value="alpha-1,2-Mannosidase"/>
    <property type="match status" value="1"/>
</dbReference>
<evidence type="ECO:0000256" key="4">
    <source>
        <dbReference type="ARBA" id="ARBA00023180"/>
    </source>
</evidence>
<dbReference type="FunCoup" id="A0A7M7SU16">
    <property type="interactions" value="1116"/>
</dbReference>
<reference evidence="10" key="2">
    <citation type="submission" date="2021-01" db="UniProtKB">
        <authorList>
            <consortium name="EnsemblMetazoa"/>
        </authorList>
    </citation>
    <scope>IDENTIFICATION</scope>
</reference>
<comment type="function">
    <text evidence="5">Involved in the endoplasmic reticulum-associated degradation (ERAD) pathway that targets misfolded glycoproteins for degradation in an N-glycan-dependent manner. May initiate ERAD by promoting the first mannose trimming step of ERAD substrates, from Man9GlcNAc2 to Man8GlcNAc2. Seems to recognize and bind to exposed hydrophobic regions in target proteins.</text>
</comment>
<feature type="binding site" evidence="7">
    <location>
        <position position="474"/>
    </location>
    <ligand>
        <name>Ca(2+)</name>
        <dbReference type="ChEBI" id="CHEBI:29108"/>
    </ligand>
</feature>
<dbReference type="Pfam" id="PF01532">
    <property type="entry name" value="Glyco_hydro_47"/>
    <property type="match status" value="1"/>
</dbReference>
<dbReference type="PRINTS" id="PR00747">
    <property type="entry name" value="GLYHDRLASE47"/>
</dbReference>
<dbReference type="GO" id="GO:0097466">
    <property type="term" value="P:ubiquitin-dependent glycoprotein ERAD pathway"/>
    <property type="evidence" value="ECO:0000318"/>
    <property type="project" value="GO_Central"/>
</dbReference>
<dbReference type="GO" id="GO:0044322">
    <property type="term" value="C:endoplasmic reticulum quality control compartment"/>
    <property type="evidence" value="ECO:0007669"/>
    <property type="project" value="GOC"/>
</dbReference>
<dbReference type="PANTHER" id="PTHR45679">
    <property type="entry name" value="ER DEGRADATION-ENHANCING ALPHA-MANNOSIDASE-LIKE PROTEIN 2"/>
    <property type="match status" value="1"/>
</dbReference>
<evidence type="ECO:0000256" key="7">
    <source>
        <dbReference type="PIRSR" id="PIRSR601382-2"/>
    </source>
</evidence>
<dbReference type="EnsemblMetazoa" id="XM_030975521">
    <property type="protein sequence ID" value="XP_030831381"/>
    <property type="gene ID" value="LOC100888981"/>
</dbReference>
<evidence type="ECO:0000256" key="1">
    <source>
        <dbReference type="ARBA" id="ARBA00004240"/>
    </source>
</evidence>
<dbReference type="InParanoid" id="A0A7M7SU16"/>
<dbReference type="OrthoDB" id="8118055at2759"/>
<keyword evidence="9" id="KW-0732">Signal</keyword>
<proteinExistence type="inferred from homology"/>
<feature type="active site" evidence="6">
    <location>
        <position position="372"/>
    </location>
</feature>
<accession>A0A7M7SU16</accession>